<comment type="caution">
    <text evidence="3">The sequence shown here is derived from an EMBL/GenBank/DDBJ whole genome shotgun (WGS) entry which is preliminary data.</text>
</comment>
<sequence length="345" mass="39431">MSIAKVYLKNFTVFEEEEIAFSNGINVIIGENGTGKTHLLKSIYATCEMSKKTDTDIDIISNYFKGGLSKGEFFTKLLKPLILKVYANESKLIEDKQYLMGKLSFNINNSKIIVGDTDEECSYEIGFPDKEQKSIFIPPKEMLSHSKGFLALNNKYDMPFDRTYIDIITNCELPETREMSQLNKKLLATISKVIDGKVIYENDTFYVIKTNGLKIEFSLEAEGFRKFGVLWKLIRNGLIEKGTILLWDEPEANINPELIPVLVDILIELQRDGVQVFVATHSYNFAKYFEIKRKDSDRVLYHNLYKTGKGVKSQSADYFGKLEDNPIIEADSKLLDEIIKGNLEE</sequence>
<feature type="domain" description="Rad50/SbcC-type AAA" evidence="2">
    <location>
        <begin position="5"/>
        <end position="59"/>
    </location>
</feature>
<evidence type="ECO:0000313" key="3">
    <source>
        <dbReference type="EMBL" id="MBU3161150.1"/>
    </source>
</evidence>
<proteinExistence type="predicted"/>
<evidence type="ECO:0000259" key="2">
    <source>
        <dbReference type="Pfam" id="PF13476"/>
    </source>
</evidence>
<dbReference type="EMBL" id="JAHLDV010000049">
    <property type="protein sequence ID" value="MBU3161150.1"/>
    <property type="molecule type" value="Genomic_DNA"/>
</dbReference>
<dbReference type="PANTHER" id="PTHR43581">
    <property type="entry name" value="ATP/GTP PHOSPHATASE"/>
    <property type="match status" value="1"/>
</dbReference>
<dbReference type="Pfam" id="PF13476">
    <property type="entry name" value="AAA_23"/>
    <property type="match status" value="1"/>
</dbReference>
<keyword evidence="4" id="KW-1185">Reference proteome</keyword>
<reference evidence="3 4" key="1">
    <citation type="submission" date="2021-06" db="EMBL/GenBank/DDBJ databases">
        <title>Clostridia strains as spoilage organisms.</title>
        <authorList>
            <person name="Wambui J."/>
            <person name="Stephan R."/>
            <person name="Stevens M.J.A."/>
        </authorList>
    </citation>
    <scope>NUCLEOTIDE SEQUENCE [LARGE SCALE GENOMIC DNA]</scope>
    <source>
        <strain evidence="3 4">DSM 14204</strain>
    </source>
</reference>
<evidence type="ECO:0000313" key="4">
    <source>
        <dbReference type="Proteomes" id="UP000776252"/>
    </source>
</evidence>
<organism evidence="3 4">
    <name type="scientific">Clostridium frigoris</name>
    <dbReference type="NCBI Taxonomy" id="205327"/>
    <lineage>
        <taxon>Bacteria</taxon>
        <taxon>Bacillati</taxon>
        <taxon>Bacillota</taxon>
        <taxon>Clostridia</taxon>
        <taxon>Eubacteriales</taxon>
        <taxon>Clostridiaceae</taxon>
        <taxon>Clostridium</taxon>
    </lineage>
</organism>
<dbReference type="CDD" id="cd00267">
    <property type="entry name" value="ABC_ATPase"/>
    <property type="match status" value="1"/>
</dbReference>
<accession>A0ABS6BX20</accession>
<gene>
    <name evidence="3" type="ORF">KPL37_15625</name>
</gene>
<dbReference type="RefSeq" id="WP_216150867.1">
    <property type="nucleotide sequence ID" value="NZ_JAHLDV010000049.1"/>
</dbReference>
<dbReference type="PANTHER" id="PTHR43581:SF4">
    <property type="entry name" value="ATP_GTP PHOSPHATASE"/>
    <property type="match status" value="1"/>
</dbReference>
<evidence type="ECO:0000259" key="1">
    <source>
        <dbReference type="Pfam" id="PF13304"/>
    </source>
</evidence>
<dbReference type="Pfam" id="PF13304">
    <property type="entry name" value="AAA_21"/>
    <property type="match status" value="1"/>
</dbReference>
<name>A0ABS6BX20_9CLOT</name>
<dbReference type="InterPro" id="IPR003959">
    <property type="entry name" value="ATPase_AAA_core"/>
</dbReference>
<dbReference type="Proteomes" id="UP000776252">
    <property type="component" value="Unassembled WGS sequence"/>
</dbReference>
<dbReference type="InterPro" id="IPR038729">
    <property type="entry name" value="Rad50/SbcC_AAA"/>
</dbReference>
<feature type="domain" description="ATPase AAA-type core" evidence="1">
    <location>
        <begin position="188"/>
        <end position="284"/>
    </location>
</feature>
<dbReference type="InterPro" id="IPR051396">
    <property type="entry name" value="Bact_Antivir_Def_Nuclease"/>
</dbReference>
<protein>
    <submittedName>
        <fullName evidence="3">AAA family ATPase</fullName>
    </submittedName>
</protein>